<feature type="compositionally biased region" description="Basic and acidic residues" evidence="1">
    <location>
        <begin position="120"/>
        <end position="131"/>
    </location>
</feature>
<dbReference type="OrthoDB" id="6236363at2759"/>
<name>A0A074ZWF1_OPIVI</name>
<evidence type="ECO:0000256" key="1">
    <source>
        <dbReference type="SAM" id="MobiDB-lite"/>
    </source>
</evidence>
<organism evidence="2 3">
    <name type="scientific">Opisthorchis viverrini</name>
    <name type="common">Southeast Asian liver fluke</name>
    <dbReference type="NCBI Taxonomy" id="6198"/>
    <lineage>
        <taxon>Eukaryota</taxon>
        <taxon>Metazoa</taxon>
        <taxon>Spiralia</taxon>
        <taxon>Lophotrochozoa</taxon>
        <taxon>Platyhelminthes</taxon>
        <taxon>Trematoda</taxon>
        <taxon>Digenea</taxon>
        <taxon>Opisthorchiida</taxon>
        <taxon>Opisthorchiata</taxon>
        <taxon>Opisthorchiidae</taxon>
        <taxon>Opisthorchis</taxon>
    </lineage>
</organism>
<keyword evidence="3" id="KW-1185">Reference proteome</keyword>
<dbReference type="CTD" id="20316556"/>
<accession>A0A074ZWF1</accession>
<evidence type="ECO:0000313" key="3">
    <source>
        <dbReference type="Proteomes" id="UP000054324"/>
    </source>
</evidence>
<dbReference type="AlphaFoldDB" id="A0A074ZWF1"/>
<feature type="compositionally biased region" description="Polar residues" evidence="1">
    <location>
        <begin position="158"/>
        <end position="169"/>
    </location>
</feature>
<dbReference type="KEGG" id="ovi:T265_02368"/>
<proteinExistence type="predicted"/>
<dbReference type="RefSeq" id="XP_009164846.1">
    <property type="nucleotide sequence ID" value="XM_009166582.1"/>
</dbReference>
<feature type="region of interest" description="Disordered" evidence="1">
    <location>
        <begin position="158"/>
        <end position="185"/>
    </location>
</feature>
<protein>
    <submittedName>
        <fullName evidence="2">Uncharacterized protein</fullName>
    </submittedName>
</protein>
<dbReference type="Proteomes" id="UP000054324">
    <property type="component" value="Unassembled WGS sequence"/>
</dbReference>
<gene>
    <name evidence="2" type="ORF">T265_02368</name>
</gene>
<evidence type="ECO:0000313" key="2">
    <source>
        <dbReference type="EMBL" id="KER31466.1"/>
    </source>
</evidence>
<dbReference type="GeneID" id="20316556"/>
<feature type="region of interest" description="Disordered" evidence="1">
    <location>
        <begin position="105"/>
        <end position="131"/>
    </location>
</feature>
<dbReference type="EMBL" id="KL596646">
    <property type="protein sequence ID" value="KER31466.1"/>
    <property type="molecule type" value="Genomic_DNA"/>
</dbReference>
<sequence>MYSLYNRHQSWDTQTYINYLFAVQQHLLSNVKRRARQQTFRSVPATQIHLQVSGVRSSQPTPNTGCETFVEHHAVSCQRSQTESRQPSLTRSIGRTEQIKQTITKRNARNRFRESSNSFNRHDGNPHGREYSETASLAHSGMQKYKFPKYRMYFSPSCDRSTTSSGNSDNRYREASTTAHHHQIRKSQLMAAVERVSRYRERMHHYATCGGPIQMEVVYNLNDENPKTSSPTYIYFGASSNRREILRLRRLGLQV</sequence>
<reference evidence="2 3" key="1">
    <citation type="submission" date="2013-11" db="EMBL/GenBank/DDBJ databases">
        <title>Opisthorchis viverrini - life in the bile duct.</title>
        <authorList>
            <person name="Young N.D."/>
            <person name="Nagarajan N."/>
            <person name="Lin S.J."/>
            <person name="Korhonen P.K."/>
            <person name="Jex A.R."/>
            <person name="Hall R.S."/>
            <person name="Safavi-Hemami H."/>
            <person name="Kaewkong W."/>
            <person name="Bertrand D."/>
            <person name="Gao S."/>
            <person name="Seet Q."/>
            <person name="Wongkham S."/>
            <person name="Teh B.T."/>
            <person name="Wongkham C."/>
            <person name="Intapan P.M."/>
            <person name="Maleewong W."/>
            <person name="Yang X."/>
            <person name="Hu M."/>
            <person name="Wang Z."/>
            <person name="Hofmann A."/>
            <person name="Sternberg P.W."/>
            <person name="Tan P."/>
            <person name="Wang J."/>
            <person name="Gasser R.B."/>
        </authorList>
    </citation>
    <scope>NUCLEOTIDE SEQUENCE [LARGE SCALE GENOMIC DNA]</scope>
</reference>